<dbReference type="Gene3D" id="3.40.50.720">
    <property type="entry name" value="NAD(P)-binding Rossmann-like Domain"/>
    <property type="match status" value="1"/>
</dbReference>
<gene>
    <name evidence="2" type="ORF">ACFHYQ_02890</name>
</gene>
<dbReference type="EMBL" id="JBHMQT010000003">
    <property type="protein sequence ID" value="MFC0861238.1"/>
    <property type="molecule type" value="Genomic_DNA"/>
</dbReference>
<dbReference type="Proteomes" id="UP001589870">
    <property type="component" value="Unassembled WGS sequence"/>
</dbReference>
<comment type="caution">
    <text evidence="2">The sequence shown here is derived from an EMBL/GenBank/DDBJ whole genome shotgun (WGS) entry which is preliminary data.</text>
</comment>
<evidence type="ECO:0000313" key="3">
    <source>
        <dbReference type="Proteomes" id="UP001589870"/>
    </source>
</evidence>
<evidence type="ECO:0000313" key="2">
    <source>
        <dbReference type="EMBL" id="MFC0861238.1"/>
    </source>
</evidence>
<organism evidence="2 3">
    <name type="scientific">Sphaerimonospora cavernae</name>
    <dbReference type="NCBI Taxonomy" id="1740611"/>
    <lineage>
        <taxon>Bacteria</taxon>
        <taxon>Bacillati</taxon>
        <taxon>Actinomycetota</taxon>
        <taxon>Actinomycetes</taxon>
        <taxon>Streptosporangiales</taxon>
        <taxon>Streptosporangiaceae</taxon>
        <taxon>Sphaerimonospora</taxon>
    </lineage>
</organism>
<feature type="domain" description="NAD-dependent epimerase/dehydratase" evidence="1">
    <location>
        <begin position="6"/>
        <end position="211"/>
    </location>
</feature>
<dbReference type="Pfam" id="PF01370">
    <property type="entry name" value="Epimerase"/>
    <property type="match status" value="1"/>
</dbReference>
<dbReference type="PANTHER" id="PTHR43245">
    <property type="entry name" value="BIFUNCTIONAL POLYMYXIN RESISTANCE PROTEIN ARNA"/>
    <property type="match status" value="1"/>
</dbReference>
<dbReference type="RefSeq" id="WP_394299460.1">
    <property type="nucleotide sequence ID" value="NZ_JBHMQT010000003.1"/>
</dbReference>
<dbReference type="InterPro" id="IPR050177">
    <property type="entry name" value="Lipid_A_modif_metabolic_enz"/>
</dbReference>
<dbReference type="PANTHER" id="PTHR43245:SF13">
    <property type="entry name" value="UDP-D-APIOSE_UDP-D-XYLOSE SYNTHASE 2"/>
    <property type="match status" value="1"/>
</dbReference>
<reference evidence="2 3" key="1">
    <citation type="submission" date="2024-09" db="EMBL/GenBank/DDBJ databases">
        <authorList>
            <person name="Sun Q."/>
            <person name="Mori K."/>
        </authorList>
    </citation>
    <scope>NUCLEOTIDE SEQUENCE [LARGE SCALE GENOMIC DNA]</scope>
    <source>
        <strain evidence="2 3">TBRC 1851</strain>
    </source>
</reference>
<dbReference type="SUPFAM" id="SSF51735">
    <property type="entry name" value="NAD(P)-binding Rossmann-fold domains"/>
    <property type="match status" value="1"/>
</dbReference>
<sequence>MGKHVIVGAGQVGGQVAELLANVGHEVVVVTRSGSGPRRAGVTLVAADAGDAATMRRITEGAGALYNCANPRYHQWVRDWPPIAASLLSAAEASGAVLVTLGNLYGYGPVEGPMTEDLPLASNGVKGGVRARMWEDMLAAHRAGRVRVTEVRGSDYFGPHASDQSYFGERLLAPLLSGRPATVPWNPGIPHSWTYLPDVARALVAAAAEERAWGRAWHVPTGPAMTMRQMAERLCLLAGASTPRLRRIPGWMLAAAGLAVPFIRELLELRYQFDRPFVLDSSASEAALGLSPTPLDEALKETISWWRSQ</sequence>
<keyword evidence="3" id="KW-1185">Reference proteome</keyword>
<dbReference type="InterPro" id="IPR001509">
    <property type="entry name" value="Epimerase_deHydtase"/>
</dbReference>
<protein>
    <submittedName>
        <fullName evidence="2">NAD-dependent epimerase/dehydratase family protein</fullName>
    </submittedName>
</protein>
<proteinExistence type="predicted"/>
<dbReference type="InterPro" id="IPR036291">
    <property type="entry name" value="NAD(P)-bd_dom_sf"/>
</dbReference>
<evidence type="ECO:0000259" key="1">
    <source>
        <dbReference type="Pfam" id="PF01370"/>
    </source>
</evidence>
<name>A0ABV6TYF1_9ACTN</name>
<accession>A0ABV6TYF1</accession>